<dbReference type="HOGENOM" id="CLU_1144709_0_0_6"/>
<evidence type="ECO:0000313" key="2">
    <source>
        <dbReference type="Proteomes" id="UP000005466"/>
    </source>
</evidence>
<accession>F3C9J7</accession>
<protein>
    <submittedName>
        <fullName evidence="1">Peptidase S8 and S53 subtilisin kexin sedolisin</fullName>
    </submittedName>
</protein>
<proteinExistence type="predicted"/>
<name>F3C9J7_PSESG</name>
<dbReference type="BioCyc" id="PSYR875330:G11XH-4368-MONOMER"/>
<reference evidence="1 2" key="1">
    <citation type="journal article" date="2011" name="PLoS Pathog.">
        <title>Dynamic evolution of pathogenicity revealed by sequencing and comparative genomics of 19 Pseudomonas syringae isolates.</title>
        <authorList>
            <person name="Baltrus D.A."/>
            <person name="Nishimura M.T."/>
            <person name="Romanchuk A."/>
            <person name="Chang J.H."/>
            <person name="Mukhtar M.S."/>
            <person name="Cherkis K."/>
            <person name="Roach J."/>
            <person name="Grant S.R."/>
            <person name="Jones C.D."/>
            <person name="Dangl J.L."/>
        </authorList>
    </citation>
    <scope>NUCLEOTIDE SEQUENCE [LARGE SCALE GENOMIC DNA]</scope>
    <source>
        <strain evidence="2">race 4</strain>
    </source>
</reference>
<feature type="non-terminal residue" evidence="1">
    <location>
        <position position="1"/>
    </location>
</feature>
<dbReference type="AlphaFoldDB" id="F3C9J7"/>
<gene>
    <name evidence="1" type="ORF">Pgy4_22846</name>
</gene>
<dbReference type="Proteomes" id="UP000005466">
    <property type="component" value="Unassembled WGS sequence"/>
</dbReference>
<evidence type="ECO:0000313" key="1">
    <source>
        <dbReference type="EMBL" id="EGH15939.1"/>
    </source>
</evidence>
<sequence>NFAGSSQQKVSFAAPYWMSETDIRAYGLQQGFGLAGGNLAFTAVSTAERTGVSAAYSYNLADAYGPTLEMGLVNGKDSLFGTETGGALGFSDKAETRFVGVRGEFHHNDITLFHSAYMGQSDVSARGLISGIDTVVTSSWSFGGKYDRGIRQYGLLVAQPLKVESANTSLSFIDGYQNGAFTTSTVNVNLAPTGRQINTELYFATSSRAFDDIKVSLMRMDQPDHNASAKSDHVATFSVGTRF</sequence>
<comment type="caution">
    <text evidence="1">The sequence shown here is derived from an EMBL/GenBank/DDBJ whole genome shotgun (WGS) entry which is preliminary data.</text>
</comment>
<dbReference type="PATRIC" id="fig|875330.6.peg.3895"/>
<organism evidence="1 2">
    <name type="scientific">Pseudomonas savastanoi pv. glycinea str. race 4</name>
    <dbReference type="NCBI Taxonomy" id="875330"/>
    <lineage>
        <taxon>Bacteria</taxon>
        <taxon>Pseudomonadati</taxon>
        <taxon>Pseudomonadota</taxon>
        <taxon>Gammaproteobacteria</taxon>
        <taxon>Pseudomonadales</taxon>
        <taxon>Pseudomonadaceae</taxon>
        <taxon>Pseudomonas</taxon>
    </lineage>
</organism>
<dbReference type="EMBL" id="ADWY01001099">
    <property type="protein sequence ID" value="EGH15939.1"/>
    <property type="molecule type" value="Genomic_DNA"/>
</dbReference>